<dbReference type="STRING" id="454171.CP488_01685"/>
<dbReference type="HOGENOM" id="CLU_2192345_0_0_0"/>
<evidence type="ECO:0000313" key="2">
    <source>
        <dbReference type="Proteomes" id="UP000014227"/>
    </source>
</evidence>
<protein>
    <submittedName>
        <fullName evidence="1">Uncharacterized protein</fullName>
    </submittedName>
</protein>
<proteinExistence type="predicted"/>
<dbReference type="KEGG" id="ccz:CCALI_02407"/>
<dbReference type="Proteomes" id="UP000014227">
    <property type="component" value="Chromosome I"/>
</dbReference>
<reference evidence="2" key="1">
    <citation type="submission" date="2013-03" db="EMBL/GenBank/DDBJ databases">
        <title>Genome sequence of Chthonomonas calidirosea, the first sequenced genome from the Armatimonadetes phylum (formally candidate division OP10).</title>
        <authorList>
            <person name="Lee K.C.Y."/>
            <person name="Morgan X.C."/>
            <person name="Dunfield P.F."/>
            <person name="Tamas I."/>
            <person name="Houghton K.M."/>
            <person name="Vyssotski M."/>
            <person name="Ryan J.L.J."/>
            <person name="Lagutin K."/>
            <person name="McDonald I.R."/>
            <person name="Stott M.B."/>
        </authorList>
    </citation>
    <scope>NUCLEOTIDE SEQUENCE [LARGE SCALE GENOMIC DNA]</scope>
    <source>
        <strain evidence="2">DSM 23976 / ICMP 18418 / T49</strain>
    </source>
</reference>
<keyword evidence="2" id="KW-1185">Reference proteome</keyword>
<gene>
    <name evidence="1" type="ORF">CCALI_02407</name>
</gene>
<dbReference type="PATRIC" id="fig|1303518.3.peg.2508"/>
<accession>S0EWE5</accession>
<sequence>MDATVEARLVAQLLTLQGSPTTVNGSAIGNGLWARAEPNRIQMLMGDLVAQQAVYEVKLAGSLWGQVHVGDEVTNVATGLHLVVRWVDVSDVGGVPVVVTLLGIALSE</sequence>
<dbReference type="RefSeq" id="WP_016483725.1">
    <property type="nucleotide sequence ID" value="NC_021487.1"/>
</dbReference>
<dbReference type="InParanoid" id="S0EWE5"/>
<evidence type="ECO:0000313" key="1">
    <source>
        <dbReference type="EMBL" id="CCW36211.1"/>
    </source>
</evidence>
<name>S0EWE5_CHTCT</name>
<dbReference type="EMBL" id="HF951689">
    <property type="protein sequence ID" value="CCW36211.1"/>
    <property type="molecule type" value="Genomic_DNA"/>
</dbReference>
<organism evidence="1 2">
    <name type="scientific">Chthonomonas calidirosea (strain DSM 23976 / ICMP 18418 / T49)</name>
    <dbReference type="NCBI Taxonomy" id="1303518"/>
    <lineage>
        <taxon>Bacteria</taxon>
        <taxon>Bacillati</taxon>
        <taxon>Armatimonadota</taxon>
        <taxon>Chthonomonadia</taxon>
        <taxon>Chthonomonadales</taxon>
        <taxon>Chthonomonadaceae</taxon>
        <taxon>Chthonomonas</taxon>
    </lineage>
</organism>
<dbReference type="AlphaFoldDB" id="S0EWE5"/>